<dbReference type="RefSeq" id="WP_039327687.1">
    <property type="nucleotide sequence ID" value="NZ_CP007496.1"/>
</dbReference>
<evidence type="ECO:0000256" key="2">
    <source>
        <dbReference type="ARBA" id="ARBA00022801"/>
    </source>
</evidence>
<dbReference type="InterPro" id="IPR023346">
    <property type="entry name" value="Lysozyme-like_dom_sf"/>
</dbReference>
<dbReference type="Gene3D" id="2.20.230.10">
    <property type="entry name" value="Resuscitation-promoting factor rpfb"/>
    <property type="match status" value="1"/>
</dbReference>
<dbReference type="CDD" id="cd13925">
    <property type="entry name" value="RPF"/>
    <property type="match status" value="1"/>
</dbReference>
<evidence type="ECO:0000313" key="5">
    <source>
        <dbReference type="Proteomes" id="UP000030902"/>
    </source>
</evidence>
<dbReference type="Proteomes" id="UP000030902">
    <property type="component" value="Chromosome"/>
</dbReference>
<dbReference type="Pfam" id="PF03990">
    <property type="entry name" value="DUF348"/>
    <property type="match status" value="2"/>
</dbReference>
<dbReference type="InterPro" id="IPR007137">
    <property type="entry name" value="DUF348"/>
</dbReference>
<dbReference type="AlphaFoldDB" id="A0A6S4GRK0"/>
<keyword evidence="1" id="KW-0732">Signal</keyword>
<dbReference type="SMART" id="SM01208">
    <property type="entry name" value="G5"/>
    <property type="match status" value="1"/>
</dbReference>
<dbReference type="PROSITE" id="PS51109">
    <property type="entry name" value="G5"/>
    <property type="match status" value="1"/>
</dbReference>
<dbReference type="KEGG" id="sox:TM7x_02875"/>
<accession>A0A6S4GRK0</accession>
<dbReference type="Pfam" id="PF06737">
    <property type="entry name" value="Transglycosylas"/>
    <property type="match status" value="1"/>
</dbReference>
<evidence type="ECO:0000313" key="4">
    <source>
        <dbReference type="EMBL" id="AJA06885.1"/>
    </source>
</evidence>
<reference evidence="4 5" key="1">
    <citation type="journal article" date="2015" name="Proc. Natl. Acad. Sci. U.S.A.">
        <title>Cultivation of a human-associated TM7 phylotype reveals a reduced genome and epibiotic parasitic lifestyle.</title>
        <authorList>
            <person name="He X."/>
            <person name="McLean J.S."/>
            <person name="Edlund A."/>
            <person name="Yooseph S."/>
            <person name="Hall A.P."/>
            <person name="Liu S.Y."/>
            <person name="Dorrestein P.C."/>
            <person name="Esquenazi E."/>
            <person name="Hunter R.C."/>
            <person name="Cheng G."/>
            <person name="Nelson K.E."/>
            <person name="Lux R."/>
            <person name="Shi W."/>
        </authorList>
    </citation>
    <scope>NUCLEOTIDE SEQUENCE [LARGE SCALE GENOMIC DNA]</scope>
    <source>
        <strain evidence="4 5">TM7x</strain>
    </source>
</reference>
<name>A0A6S4GRK0_9BACT</name>
<evidence type="ECO:0000259" key="3">
    <source>
        <dbReference type="PROSITE" id="PS51109"/>
    </source>
</evidence>
<dbReference type="GO" id="GO:0016787">
    <property type="term" value="F:hydrolase activity"/>
    <property type="evidence" value="ECO:0007669"/>
    <property type="project" value="UniProtKB-KW"/>
</dbReference>
<dbReference type="InterPro" id="IPR011098">
    <property type="entry name" value="G5_dom"/>
</dbReference>
<organism evidence="4 5">
    <name type="scientific">Candidatus Nanosynbacter lyticus</name>
    <dbReference type="NCBI Taxonomy" id="2093824"/>
    <lineage>
        <taxon>Bacteria</taxon>
        <taxon>Candidatus Saccharimonadota</taxon>
        <taxon>Candidatus Saccharimonadia</taxon>
        <taxon>Candidatus Nanosynbacterales</taxon>
        <taxon>Candidatus Nanosynbacteraceae</taxon>
        <taxon>Candidatus Nanosynbacter</taxon>
    </lineage>
</organism>
<protein>
    <recommendedName>
        <fullName evidence="3">G5 domain-containing protein</fullName>
    </recommendedName>
</protein>
<keyword evidence="5" id="KW-1185">Reference proteome</keyword>
<dbReference type="InterPro" id="IPR010618">
    <property type="entry name" value="RPF"/>
</dbReference>
<feature type="domain" description="G5" evidence="3">
    <location>
        <begin position="220"/>
        <end position="300"/>
    </location>
</feature>
<evidence type="ECO:0000256" key="1">
    <source>
        <dbReference type="ARBA" id="ARBA00022729"/>
    </source>
</evidence>
<dbReference type="Pfam" id="PF07501">
    <property type="entry name" value="G5"/>
    <property type="match status" value="1"/>
</dbReference>
<keyword evidence="2" id="KW-0378">Hydrolase</keyword>
<sequence>MNLRLQARYYSTKIMLTAGAILTLVGGLLFVNQALADTAKPVAKAGERLVNIYDRGVEKTIVTKARTVREALKLAKISIDERQDVVEPGLDSEMVAEKYNVNIFRARPITIVDGNKRLKITTAEQTPALIAKAAGIEVFTEDKTTMGKGDNVVVDGADTVMKVERASVVNFVLYGKESVVRTHAKTVDELLNDKNITLQKDDTLSVDQSARIVPGMKIELWRNGKQTVTVEEDVKFQTEKVQDANRDLGYREVKQAGENGKKNVTYEIEMKNGVEVSRKEIASVITKESKKQIEIVGAKSSNTFSGSFSEALSRLRSCEGSYTSNTGNGYYGAYQFNRGTWASVADPSKYGNATPAEQDEAAWKLYQRRGWSPWPTCKIKMGLQDIYR</sequence>
<proteinExistence type="predicted"/>
<dbReference type="EMBL" id="CP007496">
    <property type="protein sequence ID" value="AJA06885.1"/>
    <property type="molecule type" value="Genomic_DNA"/>
</dbReference>
<dbReference type="Gene3D" id="1.10.530.10">
    <property type="match status" value="1"/>
</dbReference>
<dbReference type="SUPFAM" id="SSF53955">
    <property type="entry name" value="Lysozyme-like"/>
    <property type="match status" value="1"/>
</dbReference>
<gene>
    <name evidence="4" type="ORF">TM7x_02875</name>
</gene>